<sequence>MKLSTHIKHFSQPKSLILTFSLGIIMTVIGFSCKDSDTDPVDVYEYYPLTVGNYTVYEVKEEIYSSGQAGPVKKTWQEKDEIEKVVSNAEGISTYTFSRSTRNTPADYWQKVKEFTVQKYPDKLLTNIDNQTFFSMAFPVDSRLKWNGNTYNNLEAEDYHYENVNQPVMIGTQSFDRSLTVVERKDTSIINRYIGIKQYGLGVGLISDDQTSFELCQNEDCIGSGKIESGAHKSRKILEFGRR</sequence>
<proteinExistence type="predicted"/>
<dbReference type="EMBL" id="CP112998">
    <property type="protein sequence ID" value="WAC11828.1"/>
    <property type="molecule type" value="Genomic_DNA"/>
</dbReference>
<dbReference type="RefSeq" id="WP_244821741.1">
    <property type="nucleotide sequence ID" value="NZ_CP112998.1"/>
</dbReference>
<evidence type="ECO:0000313" key="1">
    <source>
        <dbReference type="EMBL" id="WAC11828.1"/>
    </source>
</evidence>
<reference evidence="1" key="1">
    <citation type="submission" date="2022-11" db="EMBL/GenBank/DDBJ databases">
        <title>Dyadobacter pollutisoli sp. nov., isolated from plastic dumped soil.</title>
        <authorList>
            <person name="Kim J.M."/>
            <person name="Kim K.R."/>
            <person name="Lee J.K."/>
            <person name="Hao L."/>
            <person name="Jeon C.O."/>
        </authorList>
    </citation>
    <scope>NUCLEOTIDE SEQUENCE</scope>
    <source>
        <strain evidence="1">U1</strain>
    </source>
</reference>
<keyword evidence="2" id="KW-1185">Reference proteome</keyword>
<dbReference type="KEGG" id="dpf:ON006_29360"/>
<protein>
    <submittedName>
        <fullName evidence="1">Uncharacterized protein</fullName>
    </submittedName>
</protein>
<gene>
    <name evidence="1" type="ORF">ON006_29360</name>
</gene>
<dbReference type="PROSITE" id="PS51257">
    <property type="entry name" value="PROKAR_LIPOPROTEIN"/>
    <property type="match status" value="1"/>
</dbReference>
<name>A0A9E8N9I1_9BACT</name>
<dbReference type="Proteomes" id="UP001164653">
    <property type="component" value="Chromosome"/>
</dbReference>
<accession>A0A9E8N9I1</accession>
<organism evidence="1 2">
    <name type="scientific">Dyadobacter pollutisoli</name>
    <dbReference type="NCBI Taxonomy" id="2910158"/>
    <lineage>
        <taxon>Bacteria</taxon>
        <taxon>Pseudomonadati</taxon>
        <taxon>Bacteroidota</taxon>
        <taxon>Cytophagia</taxon>
        <taxon>Cytophagales</taxon>
        <taxon>Spirosomataceae</taxon>
        <taxon>Dyadobacter</taxon>
    </lineage>
</organism>
<evidence type="ECO:0000313" key="2">
    <source>
        <dbReference type="Proteomes" id="UP001164653"/>
    </source>
</evidence>
<dbReference type="AlphaFoldDB" id="A0A9E8N9I1"/>